<reference evidence="1" key="2">
    <citation type="submission" date="2022-06" db="UniProtKB">
        <authorList>
            <consortium name="EnsemblMetazoa"/>
        </authorList>
    </citation>
    <scope>IDENTIFICATION</scope>
    <source>
        <strain evidence="1">PS312</strain>
    </source>
</reference>
<dbReference type="Proteomes" id="UP000005239">
    <property type="component" value="Unassembled WGS sequence"/>
</dbReference>
<sequence>MLTPGAWPREERRVQLIPCQDQQSGCGCGSTCPSDLNFARDPIDPQTWIVTNLIAQSSAVDARIALEFLTICQKFNTRDSINGLSLMTRDNVTSVSCETPAQHAAINRHQHGCSTRSSAAAAAAAATIPAPIRCNIQPLKLETKQEREARFQTSISDTVADEDEGDSKEIKKEIKEEEDDAENLTCGLACGLCCCWTGRGRCC</sequence>
<dbReference type="EnsemblMetazoa" id="PPA44609.1">
    <property type="protein sequence ID" value="PPA44609.1"/>
    <property type="gene ID" value="WBGene00282978"/>
</dbReference>
<name>A0A2A6BBP2_PRIPA</name>
<accession>A0A2A6BBP2</accession>
<evidence type="ECO:0000313" key="2">
    <source>
        <dbReference type="Proteomes" id="UP000005239"/>
    </source>
</evidence>
<proteinExistence type="predicted"/>
<gene>
    <name evidence="1" type="primary">WBGene00282978</name>
</gene>
<reference evidence="2" key="1">
    <citation type="journal article" date="2008" name="Nat. Genet.">
        <title>The Pristionchus pacificus genome provides a unique perspective on nematode lifestyle and parasitism.</title>
        <authorList>
            <person name="Dieterich C."/>
            <person name="Clifton S.W."/>
            <person name="Schuster L.N."/>
            <person name="Chinwalla A."/>
            <person name="Delehaunty K."/>
            <person name="Dinkelacker I."/>
            <person name="Fulton L."/>
            <person name="Fulton R."/>
            <person name="Godfrey J."/>
            <person name="Minx P."/>
            <person name="Mitreva M."/>
            <person name="Roeseler W."/>
            <person name="Tian H."/>
            <person name="Witte H."/>
            <person name="Yang S.P."/>
            <person name="Wilson R.K."/>
            <person name="Sommer R.J."/>
        </authorList>
    </citation>
    <scope>NUCLEOTIDE SEQUENCE [LARGE SCALE GENOMIC DNA]</scope>
    <source>
        <strain evidence="2">PS312</strain>
    </source>
</reference>
<dbReference type="AlphaFoldDB" id="A0A2A6BBP2"/>
<protein>
    <submittedName>
        <fullName evidence="1">Uncharacterized protein</fullName>
    </submittedName>
</protein>
<accession>A0A8R1Z4J5</accession>
<organism evidence="1 2">
    <name type="scientific">Pristionchus pacificus</name>
    <name type="common">Parasitic nematode worm</name>
    <dbReference type="NCBI Taxonomy" id="54126"/>
    <lineage>
        <taxon>Eukaryota</taxon>
        <taxon>Metazoa</taxon>
        <taxon>Ecdysozoa</taxon>
        <taxon>Nematoda</taxon>
        <taxon>Chromadorea</taxon>
        <taxon>Rhabditida</taxon>
        <taxon>Rhabditina</taxon>
        <taxon>Diplogasteromorpha</taxon>
        <taxon>Diplogasteroidea</taxon>
        <taxon>Neodiplogasteridae</taxon>
        <taxon>Pristionchus</taxon>
    </lineage>
</organism>
<evidence type="ECO:0000313" key="1">
    <source>
        <dbReference type="EnsemblMetazoa" id="PPA44609.1"/>
    </source>
</evidence>
<keyword evidence="2" id="KW-1185">Reference proteome</keyword>